<gene>
    <name evidence="1" type="ORF">SDC9_97160</name>
</gene>
<accession>A0A645ADR3</accession>
<sequence>MCGDLIGIHIRHRNCSVNRVGERIRHRGIYRQQQVHALLFGLFHHVFAIIHLFKVDERRTHLVALGREEGVRHAAADDQRIHLAQQIVDDVQLIGHLGAAQNGDKRAHGAVDGIAKELDLLAHQVTHRSGFDIIGHTDSRAVGTVRRAKRVVDIHVGKAGQLFAECGLVFGLFFAEAGILQQHHVAVFHCGNGGLCMLAHNGVIIGKHDRLAQQLCQTRRARSEAELRLRAVFRLAQMAAKDNLAAVCNQLFNGRQGRDDAVIVGDDAVLHRDVEIYPDKNALALYVNIVNCFFAKSAHTACTPFLVSELDSF</sequence>
<comment type="caution">
    <text evidence="1">The sequence shown here is derived from an EMBL/GenBank/DDBJ whole genome shotgun (WGS) entry which is preliminary data.</text>
</comment>
<evidence type="ECO:0000313" key="1">
    <source>
        <dbReference type="EMBL" id="MPM50421.1"/>
    </source>
</evidence>
<dbReference type="AlphaFoldDB" id="A0A645ADR3"/>
<name>A0A645ADR3_9ZZZZ</name>
<protein>
    <submittedName>
        <fullName evidence="1">Uncharacterized protein</fullName>
    </submittedName>
</protein>
<dbReference type="AntiFam" id="ANF00180">
    <property type="entry name" value="Shadow ORF (opposite PGK1)"/>
</dbReference>
<organism evidence="1">
    <name type="scientific">bioreactor metagenome</name>
    <dbReference type="NCBI Taxonomy" id="1076179"/>
    <lineage>
        <taxon>unclassified sequences</taxon>
        <taxon>metagenomes</taxon>
        <taxon>ecological metagenomes</taxon>
    </lineage>
</organism>
<proteinExistence type="predicted"/>
<reference evidence="1" key="1">
    <citation type="submission" date="2019-08" db="EMBL/GenBank/DDBJ databases">
        <authorList>
            <person name="Kucharzyk K."/>
            <person name="Murdoch R.W."/>
            <person name="Higgins S."/>
            <person name="Loffler F."/>
        </authorList>
    </citation>
    <scope>NUCLEOTIDE SEQUENCE</scope>
</reference>
<dbReference type="EMBL" id="VSSQ01012965">
    <property type="protein sequence ID" value="MPM50421.1"/>
    <property type="molecule type" value="Genomic_DNA"/>
</dbReference>